<dbReference type="EMBL" id="CYGY02000050">
    <property type="protein sequence ID" value="SIT46034.1"/>
    <property type="molecule type" value="Genomic_DNA"/>
</dbReference>
<dbReference type="Proteomes" id="UP000195569">
    <property type="component" value="Unassembled WGS sequence"/>
</dbReference>
<organism evidence="1 2">
    <name type="scientific">Paraburkholderia piptadeniae</name>
    <dbReference type="NCBI Taxonomy" id="1701573"/>
    <lineage>
        <taxon>Bacteria</taxon>
        <taxon>Pseudomonadati</taxon>
        <taxon>Pseudomonadota</taxon>
        <taxon>Betaproteobacteria</taxon>
        <taxon>Burkholderiales</taxon>
        <taxon>Burkholderiaceae</taxon>
        <taxon>Paraburkholderia</taxon>
    </lineage>
</organism>
<evidence type="ECO:0000313" key="1">
    <source>
        <dbReference type="EMBL" id="SIT46034.1"/>
    </source>
</evidence>
<reference evidence="1" key="1">
    <citation type="submission" date="2016-12" db="EMBL/GenBank/DDBJ databases">
        <authorList>
            <person name="Moulin L."/>
        </authorList>
    </citation>
    <scope>NUCLEOTIDE SEQUENCE [LARGE SCALE GENOMIC DNA]</scope>
    <source>
        <strain evidence="1">STM 7183</strain>
    </source>
</reference>
<sequence>MRFLLRDCFIERTTTLGVAYLPLTCSWSNSSDGQSHAVRHGGVNGGCTPELAFDFVLGQRAGAGRYVTAGKLLLRAKASQ</sequence>
<protein>
    <submittedName>
        <fullName evidence="1">Uncharacterized protein</fullName>
    </submittedName>
</protein>
<accession>A0A1N7SFB7</accession>
<keyword evidence="2" id="KW-1185">Reference proteome</keyword>
<name>A0A1N7SFB7_9BURK</name>
<proteinExistence type="predicted"/>
<gene>
    <name evidence="1" type="ORF">BN2476_500003</name>
</gene>
<dbReference type="AlphaFoldDB" id="A0A1N7SFB7"/>
<evidence type="ECO:0000313" key="2">
    <source>
        <dbReference type="Proteomes" id="UP000195569"/>
    </source>
</evidence>
<comment type="caution">
    <text evidence="1">The sequence shown here is derived from an EMBL/GenBank/DDBJ whole genome shotgun (WGS) entry which is preliminary data.</text>
</comment>